<evidence type="ECO:0000313" key="8">
    <source>
        <dbReference type="Proteomes" id="UP000286976"/>
    </source>
</evidence>
<dbReference type="PANTHER" id="PTHR42913">
    <property type="entry name" value="APOPTOSIS-INDUCING FACTOR 1"/>
    <property type="match status" value="1"/>
</dbReference>
<evidence type="ECO:0000313" key="7">
    <source>
        <dbReference type="EMBL" id="RUO37145.1"/>
    </source>
</evidence>
<keyword evidence="5" id="KW-0560">Oxidoreductase</keyword>
<dbReference type="PANTHER" id="PTHR42913:SF3">
    <property type="entry name" value="64 KDA MITOCHONDRIAL NADH DEHYDROGENASE (EUROFUNG)"/>
    <property type="match status" value="1"/>
</dbReference>
<evidence type="ECO:0000256" key="1">
    <source>
        <dbReference type="ARBA" id="ARBA00001974"/>
    </source>
</evidence>
<dbReference type="PRINTS" id="PR00411">
    <property type="entry name" value="PNDRDTASEI"/>
</dbReference>
<comment type="cofactor">
    <cofactor evidence="1">
        <name>FAD</name>
        <dbReference type="ChEBI" id="CHEBI:57692"/>
    </cofactor>
</comment>
<reference evidence="7 8" key="1">
    <citation type="journal article" date="2011" name="Front. Microbiol.">
        <title>Genomic signatures of strain selection and enhancement in Bacillus atrophaeus var. globigii, a historical biowarfare simulant.</title>
        <authorList>
            <person name="Gibbons H.S."/>
            <person name="Broomall S.M."/>
            <person name="McNew L.A."/>
            <person name="Daligault H."/>
            <person name="Chapman C."/>
            <person name="Bruce D."/>
            <person name="Karavis M."/>
            <person name="Krepps M."/>
            <person name="McGregor P.A."/>
            <person name="Hong C."/>
            <person name="Park K.H."/>
            <person name="Akmal A."/>
            <person name="Feldman A."/>
            <person name="Lin J.S."/>
            <person name="Chang W.E."/>
            <person name="Higgs B.W."/>
            <person name="Demirev P."/>
            <person name="Lindquist J."/>
            <person name="Liem A."/>
            <person name="Fochler E."/>
            <person name="Read T.D."/>
            <person name="Tapia R."/>
            <person name="Johnson S."/>
            <person name="Bishop-Lilly K.A."/>
            <person name="Detter C."/>
            <person name="Han C."/>
            <person name="Sozhamannan S."/>
            <person name="Rosenzweig C.N."/>
            <person name="Skowronski E.W."/>
        </authorList>
    </citation>
    <scope>NUCLEOTIDE SEQUENCE [LARGE SCALE GENOMIC DNA]</scope>
    <source>
        <strain evidence="7 8">AIT1</strain>
    </source>
</reference>
<dbReference type="AlphaFoldDB" id="A0A432WTP7"/>
<dbReference type="InterPro" id="IPR036188">
    <property type="entry name" value="FAD/NAD-bd_sf"/>
</dbReference>
<keyword evidence="8" id="KW-1185">Reference proteome</keyword>
<keyword evidence="3" id="KW-0285">Flavoprotein</keyword>
<dbReference type="Proteomes" id="UP000286976">
    <property type="component" value="Unassembled WGS sequence"/>
</dbReference>
<dbReference type="PRINTS" id="PR00368">
    <property type="entry name" value="FADPNR"/>
</dbReference>
<accession>A0A432WTP7</accession>
<dbReference type="InterPro" id="IPR051169">
    <property type="entry name" value="NADH-Q_oxidoreductase"/>
</dbReference>
<dbReference type="EMBL" id="PIPQ01000012">
    <property type="protein sequence ID" value="RUO37145.1"/>
    <property type="molecule type" value="Genomic_DNA"/>
</dbReference>
<dbReference type="FunFam" id="3.50.50.100:FF:000001">
    <property type="entry name" value="NADH dehydrogenase"/>
    <property type="match status" value="1"/>
</dbReference>
<dbReference type="Pfam" id="PF07992">
    <property type="entry name" value="Pyr_redox_2"/>
    <property type="match status" value="1"/>
</dbReference>
<comment type="similarity">
    <text evidence="2">Belongs to the NADH dehydrogenase family.</text>
</comment>
<sequence length="430" mass="47384">MKKIVVVGGGAGGLELVTRLGRKLGKKGKAQVTLVDKNRTHLWKPLLHEVAAGAMDPGVEGLSYRSHAHNHGFQFQLGTLTQLNREHKTIELAPIYDEKGKLLLSERTLSYDILVLAIGSVSNDFQTKGVRDHCIYLDSPQQAEYFHEELMDVFLRYTNDTHQSDKVNIAIVGAGATGVELSAELYNAVDYLKSYGFKSLGADNLRLTLIEAGPRLLPALPERIARMAQTELEQLGVDVRTNTRVVQATEAGLVTEAGETVPADLQVWAAGIKAPDFLKGIGGLENNRLNQLAVRGTLQTTRSDDIYVIGDCAFCLQANGKPVPPRAQSAHQMASRAYSNIQAQLRNKPLKPYVYKDHGSLVSLSKYSTVGSLMGNLTRGSMTVEGRLARVIYVSLYRMHQIALHGYVRTGLMMLVGRMNRFLRPKLKLH</sequence>
<dbReference type="GO" id="GO:0003955">
    <property type="term" value="F:NAD(P)H dehydrogenase (quinone) activity"/>
    <property type="evidence" value="ECO:0007669"/>
    <property type="project" value="TreeGrafter"/>
</dbReference>
<evidence type="ECO:0000256" key="4">
    <source>
        <dbReference type="ARBA" id="ARBA00022827"/>
    </source>
</evidence>
<evidence type="ECO:0000256" key="3">
    <source>
        <dbReference type="ARBA" id="ARBA00022630"/>
    </source>
</evidence>
<feature type="domain" description="FAD/NAD(P)-binding" evidence="6">
    <location>
        <begin position="2"/>
        <end position="334"/>
    </location>
</feature>
<comment type="caution">
    <text evidence="7">The sequence shown here is derived from an EMBL/GenBank/DDBJ whole genome shotgun (WGS) entry which is preliminary data.</text>
</comment>
<protein>
    <submittedName>
        <fullName evidence="7">FAD-dependent oxidoreductase</fullName>
    </submittedName>
</protein>
<evidence type="ECO:0000256" key="5">
    <source>
        <dbReference type="ARBA" id="ARBA00023002"/>
    </source>
</evidence>
<dbReference type="OrthoDB" id="9781621at2"/>
<dbReference type="SUPFAM" id="SSF51905">
    <property type="entry name" value="FAD/NAD(P)-binding domain"/>
    <property type="match status" value="1"/>
</dbReference>
<organism evidence="7 8">
    <name type="scientific">Aliidiomarina taiwanensis</name>
    <dbReference type="NCBI Taxonomy" id="946228"/>
    <lineage>
        <taxon>Bacteria</taxon>
        <taxon>Pseudomonadati</taxon>
        <taxon>Pseudomonadota</taxon>
        <taxon>Gammaproteobacteria</taxon>
        <taxon>Alteromonadales</taxon>
        <taxon>Idiomarinaceae</taxon>
        <taxon>Aliidiomarina</taxon>
    </lineage>
</organism>
<name>A0A432WTP7_9GAMM</name>
<keyword evidence="4" id="KW-0274">FAD</keyword>
<dbReference type="RefSeq" id="WP_126758190.1">
    <property type="nucleotide sequence ID" value="NZ_PIPQ01000012.1"/>
</dbReference>
<gene>
    <name evidence="7" type="ORF">CWE15_11305</name>
</gene>
<evidence type="ECO:0000259" key="6">
    <source>
        <dbReference type="Pfam" id="PF07992"/>
    </source>
</evidence>
<dbReference type="Gene3D" id="3.50.50.100">
    <property type="match status" value="1"/>
</dbReference>
<proteinExistence type="inferred from homology"/>
<dbReference type="GO" id="GO:0019646">
    <property type="term" value="P:aerobic electron transport chain"/>
    <property type="evidence" value="ECO:0007669"/>
    <property type="project" value="TreeGrafter"/>
</dbReference>
<dbReference type="InterPro" id="IPR023753">
    <property type="entry name" value="FAD/NAD-binding_dom"/>
</dbReference>
<evidence type="ECO:0000256" key="2">
    <source>
        <dbReference type="ARBA" id="ARBA00005272"/>
    </source>
</evidence>